<dbReference type="Gene3D" id="1.10.260.40">
    <property type="entry name" value="lambda repressor-like DNA-binding domains"/>
    <property type="match status" value="1"/>
</dbReference>
<keyword evidence="1" id="KW-0238">DNA-binding</keyword>
<accession>A0ABY5AY24</accession>
<keyword evidence="4" id="KW-1185">Reference proteome</keyword>
<gene>
    <name evidence="3" type="ORF">NH397_12930</name>
</gene>
<dbReference type="InterPro" id="IPR010982">
    <property type="entry name" value="Lambda_DNA-bd_dom_sf"/>
</dbReference>
<evidence type="ECO:0000259" key="2">
    <source>
        <dbReference type="PROSITE" id="PS50943"/>
    </source>
</evidence>
<protein>
    <submittedName>
        <fullName evidence="3">Helix-turn-helix domain-containing protein</fullName>
    </submittedName>
</protein>
<dbReference type="SUPFAM" id="SSF47413">
    <property type="entry name" value="lambda repressor-like DNA-binding domains"/>
    <property type="match status" value="1"/>
</dbReference>
<sequence>MFRIETLGEKLAYLRKKAGVTQRELMDTLQFENLHKYEKDKREPNIEILSKLSKYFNVSSDWLLGLDTANFDLSEEEINFITNFRKLPEKEKLKIEGMVELKLAEMQD</sequence>
<dbReference type="PROSITE" id="PS50943">
    <property type="entry name" value="HTH_CROC1"/>
    <property type="match status" value="1"/>
</dbReference>
<evidence type="ECO:0000256" key="1">
    <source>
        <dbReference type="ARBA" id="ARBA00023125"/>
    </source>
</evidence>
<organism evidence="3 4">
    <name type="scientific">Clostridium septicum</name>
    <dbReference type="NCBI Taxonomy" id="1504"/>
    <lineage>
        <taxon>Bacteria</taxon>
        <taxon>Bacillati</taxon>
        <taxon>Bacillota</taxon>
        <taxon>Clostridia</taxon>
        <taxon>Eubacteriales</taxon>
        <taxon>Clostridiaceae</taxon>
        <taxon>Clostridium</taxon>
    </lineage>
</organism>
<feature type="domain" description="HTH cro/C1-type" evidence="2">
    <location>
        <begin position="11"/>
        <end position="63"/>
    </location>
</feature>
<dbReference type="GeneID" id="303559977"/>
<dbReference type="Proteomes" id="UP001055437">
    <property type="component" value="Chromosome"/>
</dbReference>
<dbReference type="RefSeq" id="WP_227909575.1">
    <property type="nucleotide sequence ID" value="NZ_CP023671.1"/>
</dbReference>
<evidence type="ECO:0000313" key="4">
    <source>
        <dbReference type="Proteomes" id="UP001055437"/>
    </source>
</evidence>
<dbReference type="SMART" id="SM00530">
    <property type="entry name" value="HTH_XRE"/>
    <property type="match status" value="1"/>
</dbReference>
<dbReference type="PANTHER" id="PTHR46558">
    <property type="entry name" value="TRACRIPTIONAL REGULATORY PROTEIN-RELATED-RELATED"/>
    <property type="match status" value="1"/>
</dbReference>
<dbReference type="CDD" id="cd00093">
    <property type="entry name" value="HTH_XRE"/>
    <property type="match status" value="1"/>
</dbReference>
<dbReference type="EMBL" id="CP099799">
    <property type="protein sequence ID" value="USS00381.1"/>
    <property type="molecule type" value="Genomic_DNA"/>
</dbReference>
<dbReference type="Pfam" id="PF12844">
    <property type="entry name" value="HTH_19"/>
    <property type="match status" value="1"/>
</dbReference>
<dbReference type="PANTHER" id="PTHR46558:SF13">
    <property type="entry name" value="HTH-TYPE TRANSCRIPTIONAL REGULATOR IMMR"/>
    <property type="match status" value="1"/>
</dbReference>
<proteinExistence type="predicted"/>
<evidence type="ECO:0000313" key="3">
    <source>
        <dbReference type="EMBL" id="USS00381.1"/>
    </source>
</evidence>
<reference evidence="3" key="1">
    <citation type="submission" date="2022-06" db="EMBL/GenBank/DDBJ databases">
        <authorList>
            <person name="Holder M.E."/>
            <person name="Ajami N.J."/>
            <person name="Petrosino J.F."/>
        </authorList>
    </citation>
    <scope>NUCLEOTIDE SEQUENCE</scope>
    <source>
        <strain evidence="3">RMA 8861</strain>
    </source>
</reference>
<dbReference type="InterPro" id="IPR001387">
    <property type="entry name" value="Cro/C1-type_HTH"/>
</dbReference>
<name>A0ABY5AY24_CLOSE</name>